<evidence type="ECO:0000313" key="8">
    <source>
        <dbReference type="EMBL" id="MBM3274366.1"/>
    </source>
</evidence>
<dbReference type="EMBL" id="VGJX01000193">
    <property type="protein sequence ID" value="MBM3274366.1"/>
    <property type="molecule type" value="Genomic_DNA"/>
</dbReference>
<comment type="similarity">
    <text evidence="5">Belongs to the RimM family.</text>
</comment>
<keyword evidence="3 5" id="KW-0698">rRNA processing</keyword>
<dbReference type="InterPro" id="IPR011033">
    <property type="entry name" value="PRC_barrel-like_sf"/>
</dbReference>
<dbReference type="PANTHER" id="PTHR33692">
    <property type="entry name" value="RIBOSOME MATURATION FACTOR RIMM"/>
    <property type="match status" value="1"/>
</dbReference>
<protein>
    <recommendedName>
        <fullName evidence="5">Ribosome maturation factor RimM</fullName>
    </recommendedName>
</protein>
<dbReference type="SUPFAM" id="SSF50346">
    <property type="entry name" value="PRC-barrel domain"/>
    <property type="match status" value="1"/>
</dbReference>
<dbReference type="SUPFAM" id="SSF50447">
    <property type="entry name" value="Translation proteins"/>
    <property type="match status" value="1"/>
</dbReference>
<dbReference type="Pfam" id="PF24986">
    <property type="entry name" value="PRC_RimM"/>
    <property type="match status" value="1"/>
</dbReference>
<keyword evidence="1 5" id="KW-0963">Cytoplasm</keyword>
<comment type="caution">
    <text evidence="8">The sequence shown here is derived from an EMBL/GenBank/DDBJ whole genome shotgun (WGS) entry which is preliminary data.</text>
</comment>
<comment type="subcellular location">
    <subcellularLocation>
        <location evidence="5">Cytoplasm</location>
    </subcellularLocation>
</comment>
<dbReference type="InterPro" id="IPR011961">
    <property type="entry name" value="RimM"/>
</dbReference>
<dbReference type="GO" id="GO:0005840">
    <property type="term" value="C:ribosome"/>
    <property type="evidence" value="ECO:0007669"/>
    <property type="project" value="InterPro"/>
</dbReference>
<dbReference type="Gene3D" id="2.40.30.60">
    <property type="entry name" value="RimM"/>
    <property type="match status" value="1"/>
</dbReference>
<dbReference type="HAMAP" id="MF_00014">
    <property type="entry name" value="Ribosome_mat_RimM"/>
    <property type="match status" value="1"/>
</dbReference>
<evidence type="ECO:0000256" key="3">
    <source>
        <dbReference type="ARBA" id="ARBA00022552"/>
    </source>
</evidence>
<dbReference type="NCBIfam" id="TIGR02273">
    <property type="entry name" value="16S_RimM"/>
    <property type="match status" value="1"/>
</dbReference>
<dbReference type="GO" id="GO:0042274">
    <property type="term" value="P:ribosomal small subunit biogenesis"/>
    <property type="evidence" value="ECO:0007669"/>
    <property type="project" value="UniProtKB-UniRule"/>
</dbReference>
<comment type="domain">
    <text evidence="5">The PRC barrel domain binds ribosomal protein uS19.</text>
</comment>
<sequence length="166" mass="17997">MAVGRIVKAHGVRGELRVEPFTPDSERFLALQRIFAVDESEDRRELFIDSCRVIEQGVLLKFAGIDSPEAAADLRGRVLEVPRSEARVPPPGEVLYADMIGLLAVHADDGSPIGTVKAIVTAGNDLLEVETSRGDVLVPWVPEFVGTVDLERGVVPIRPIPGLLEP</sequence>
<gene>
    <name evidence="5 8" type="primary">rimM</name>
    <name evidence="8" type="ORF">FJZ00_04395</name>
</gene>
<feature type="domain" description="Ribosome maturation factor RimM PRC barrel" evidence="7">
    <location>
        <begin position="97"/>
        <end position="155"/>
    </location>
</feature>
<dbReference type="PANTHER" id="PTHR33692:SF1">
    <property type="entry name" value="RIBOSOME MATURATION FACTOR RIMM"/>
    <property type="match status" value="1"/>
</dbReference>
<evidence type="ECO:0000259" key="6">
    <source>
        <dbReference type="Pfam" id="PF01782"/>
    </source>
</evidence>
<feature type="domain" description="RimM N-terminal" evidence="6">
    <location>
        <begin position="3"/>
        <end position="84"/>
    </location>
</feature>
<comment type="subunit">
    <text evidence="5">Binds ribosomal protein uS19.</text>
</comment>
<dbReference type="InterPro" id="IPR036976">
    <property type="entry name" value="RimM_N_sf"/>
</dbReference>
<dbReference type="Proteomes" id="UP000703893">
    <property type="component" value="Unassembled WGS sequence"/>
</dbReference>
<evidence type="ECO:0000259" key="7">
    <source>
        <dbReference type="Pfam" id="PF24986"/>
    </source>
</evidence>
<dbReference type="InterPro" id="IPR056792">
    <property type="entry name" value="PRC_RimM"/>
</dbReference>
<keyword evidence="4 5" id="KW-0143">Chaperone</keyword>
<dbReference type="GO" id="GO:0005737">
    <property type="term" value="C:cytoplasm"/>
    <property type="evidence" value="ECO:0007669"/>
    <property type="project" value="UniProtKB-SubCell"/>
</dbReference>
<dbReference type="GO" id="GO:0043022">
    <property type="term" value="F:ribosome binding"/>
    <property type="evidence" value="ECO:0007669"/>
    <property type="project" value="InterPro"/>
</dbReference>
<accession>A0A937X6A1</accession>
<evidence type="ECO:0000256" key="1">
    <source>
        <dbReference type="ARBA" id="ARBA00022490"/>
    </source>
</evidence>
<dbReference type="InterPro" id="IPR009000">
    <property type="entry name" value="Transl_B-barrel_sf"/>
</dbReference>
<dbReference type="Pfam" id="PF01782">
    <property type="entry name" value="RimM"/>
    <property type="match status" value="1"/>
</dbReference>
<evidence type="ECO:0000313" key="9">
    <source>
        <dbReference type="Proteomes" id="UP000703893"/>
    </source>
</evidence>
<comment type="function">
    <text evidence="5">An accessory protein needed during the final step in the assembly of 30S ribosomal subunit, possibly for assembly of the head region. Essential for efficient processing of 16S rRNA. May be needed both before and after RbfA during the maturation of 16S rRNA. It has affinity for free ribosomal 30S subunits but not for 70S ribosomes.</text>
</comment>
<keyword evidence="2 5" id="KW-0690">Ribosome biogenesis</keyword>
<dbReference type="AlphaFoldDB" id="A0A937X6A1"/>
<evidence type="ECO:0000256" key="4">
    <source>
        <dbReference type="ARBA" id="ARBA00023186"/>
    </source>
</evidence>
<name>A0A937X6A1_9BACT</name>
<dbReference type="InterPro" id="IPR002676">
    <property type="entry name" value="RimM_N"/>
</dbReference>
<dbReference type="Gene3D" id="2.30.30.240">
    <property type="entry name" value="PRC-barrel domain"/>
    <property type="match status" value="1"/>
</dbReference>
<proteinExistence type="inferred from homology"/>
<evidence type="ECO:0000256" key="2">
    <source>
        <dbReference type="ARBA" id="ARBA00022517"/>
    </source>
</evidence>
<dbReference type="GO" id="GO:0006364">
    <property type="term" value="P:rRNA processing"/>
    <property type="evidence" value="ECO:0007669"/>
    <property type="project" value="UniProtKB-UniRule"/>
</dbReference>
<reference evidence="8 9" key="1">
    <citation type="submission" date="2019-03" db="EMBL/GenBank/DDBJ databases">
        <title>Lake Tanganyika Metagenome-Assembled Genomes (MAGs).</title>
        <authorList>
            <person name="Tran P."/>
        </authorList>
    </citation>
    <scope>NUCLEOTIDE SEQUENCE [LARGE SCALE GENOMIC DNA]</scope>
    <source>
        <strain evidence="8">K_DeepCast_65m_m2_236</strain>
    </source>
</reference>
<evidence type="ECO:0000256" key="5">
    <source>
        <dbReference type="HAMAP-Rule" id="MF_00014"/>
    </source>
</evidence>
<organism evidence="8 9">
    <name type="scientific">Candidatus Tanganyikabacteria bacterium</name>
    <dbReference type="NCBI Taxonomy" id="2961651"/>
    <lineage>
        <taxon>Bacteria</taxon>
        <taxon>Bacillati</taxon>
        <taxon>Candidatus Sericytochromatia</taxon>
        <taxon>Candidatus Tanganyikabacteria</taxon>
    </lineage>
</organism>